<organism evidence="1 2">
    <name type="scientific">Flavobacterium aquatile LMG 4008 = ATCC 11947</name>
    <dbReference type="NCBI Taxonomy" id="1453498"/>
    <lineage>
        <taxon>Bacteria</taxon>
        <taxon>Pseudomonadati</taxon>
        <taxon>Bacteroidota</taxon>
        <taxon>Flavobacteriia</taxon>
        <taxon>Flavobacteriales</taxon>
        <taxon>Flavobacteriaceae</taxon>
        <taxon>Flavobacterium</taxon>
    </lineage>
</organism>
<evidence type="ECO:0008006" key="3">
    <source>
        <dbReference type="Google" id="ProtNLM"/>
    </source>
</evidence>
<sequence>MKKIIALIALVTIGLSCSTDVDTNGSFGNSKIVGFLKPIQNVTHVEDEGVVLKQFPFDLLSNGNGNGSTFNEDVTITFTVDDVLSTATAGLEYDWVNDSNQVVIPAGQTYGSLPLNINTGNFNDLQNTSLVLTMTSVDKEGFVISSQNKKLIINFVKCLSSIEGVYNVVVTREDGVVKTFYNESIEYVSANYYKTTTTGHWPLNSIATNQGFFLSDVCGTIQVASQSLAQGSYTNIVRGLSFDGHDGEVIDENSFQVTYEITFATGNMTYTSVYTRI</sequence>
<dbReference type="RefSeq" id="WP_035126598.1">
    <property type="nucleotide sequence ID" value="NZ_JRHH01000003.1"/>
</dbReference>
<dbReference type="PROSITE" id="PS51257">
    <property type="entry name" value="PROKAR_LIPOPROTEIN"/>
    <property type="match status" value="1"/>
</dbReference>
<reference evidence="1 2" key="1">
    <citation type="submission" date="2014-09" db="EMBL/GenBank/DDBJ databases">
        <title>Whole Genome Shotgun of Flavobacterium aquatile LMG 4008.</title>
        <authorList>
            <person name="Gale A.N."/>
            <person name="Pipes S.E."/>
            <person name="Newman J.D."/>
        </authorList>
    </citation>
    <scope>NUCLEOTIDE SEQUENCE [LARGE SCALE GENOMIC DNA]</scope>
    <source>
        <strain evidence="1 2">LMG 4008</strain>
    </source>
</reference>
<dbReference type="Proteomes" id="UP000029554">
    <property type="component" value="Unassembled WGS sequence"/>
</dbReference>
<dbReference type="EMBL" id="JRHH01000003">
    <property type="protein sequence ID" value="KGD68601.1"/>
    <property type="molecule type" value="Genomic_DNA"/>
</dbReference>
<dbReference type="eggNOG" id="ENOG5033MD6">
    <property type="taxonomic scope" value="Bacteria"/>
</dbReference>
<proteinExistence type="predicted"/>
<name>A0A095SVD7_9FLAO</name>
<accession>A0A095SVD7</accession>
<evidence type="ECO:0000313" key="1">
    <source>
        <dbReference type="EMBL" id="KGD68601.1"/>
    </source>
</evidence>
<dbReference type="AlphaFoldDB" id="A0A095SVD7"/>
<gene>
    <name evidence="1" type="ORF">LG45_10030</name>
</gene>
<evidence type="ECO:0000313" key="2">
    <source>
        <dbReference type="Proteomes" id="UP000029554"/>
    </source>
</evidence>
<protein>
    <recommendedName>
        <fullName evidence="3">DUF1735 domain-containing protein</fullName>
    </recommendedName>
</protein>
<comment type="caution">
    <text evidence="1">The sequence shown here is derived from an EMBL/GenBank/DDBJ whole genome shotgun (WGS) entry which is preliminary data.</text>
</comment>
<dbReference type="OrthoDB" id="1453995at2"/>
<keyword evidence="2" id="KW-1185">Reference proteome</keyword>